<keyword evidence="1" id="KW-1133">Transmembrane helix</keyword>
<feature type="transmembrane region" description="Helical" evidence="1">
    <location>
        <begin position="33"/>
        <end position="55"/>
    </location>
</feature>
<name>A0AA40KJB8_9HYME</name>
<dbReference type="Proteomes" id="UP001177670">
    <property type="component" value="Unassembled WGS sequence"/>
</dbReference>
<organism evidence="2 3">
    <name type="scientific">Melipona bicolor</name>
    <dbReference type="NCBI Taxonomy" id="60889"/>
    <lineage>
        <taxon>Eukaryota</taxon>
        <taxon>Metazoa</taxon>
        <taxon>Ecdysozoa</taxon>
        <taxon>Arthropoda</taxon>
        <taxon>Hexapoda</taxon>
        <taxon>Insecta</taxon>
        <taxon>Pterygota</taxon>
        <taxon>Neoptera</taxon>
        <taxon>Endopterygota</taxon>
        <taxon>Hymenoptera</taxon>
        <taxon>Apocrita</taxon>
        <taxon>Aculeata</taxon>
        <taxon>Apoidea</taxon>
        <taxon>Anthophila</taxon>
        <taxon>Apidae</taxon>
        <taxon>Melipona</taxon>
    </lineage>
</organism>
<evidence type="ECO:0000313" key="3">
    <source>
        <dbReference type="Proteomes" id="UP001177670"/>
    </source>
</evidence>
<dbReference type="EMBL" id="JAHYIQ010000023">
    <property type="protein sequence ID" value="KAK1122359.1"/>
    <property type="molecule type" value="Genomic_DNA"/>
</dbReference>
<evidence type="ECO:0000256" key="1">
    <source>
        <dbReference type="SAM" id="Phobius"/>
    </source>
</evidence>
<keyword evidence="3" id="KW-1185">Reference proteome</keyword>
<feature type="transmembrane region" description="Helical" evidence="1">
    <location>
        <begin position="67"/>
        <end position="85"/>
    </location>
</feature>
<accession>A0AA40KJB8</accession>
<dbReference type="AlphaFoldDB" id="A0AA40KJB8"/>
<protein>
    <submittedName>
        <fullName evidence="2">Uncharacterized protein</fullName>
    </submittedName>
</protein>
<reference evidence="2" key="1">
    <citation type="submission" date="2021-10" db="EMBL/GenBank/DDBJ databases">
        <title>Melipona bicolor Genome sequencing and assembly.</title>
        <authorList>
            <person name="Araujo N.S."/>
            <person name="Arias M.C."/>
        </authorList>
    </citation>
    <scope>NUCLEOTIDE SEQUENCE</scope>
    <source>
        <strain evidence="2">USP_2M_L1-L4_2017</strain>
        <tissue evidence="2">Whole body</tissue>
    </source>
</reference>
<sequence>MHVLRWTFRLFVASGYFPPPTLKSPMKRLLYNLYTVFVTFYIWSFSFTMVMDIFYNVETQEDLSDNLGLTVTVVITSCKYMNLMLKRSTIVNILDFLKNKPFLPENTREMEIYARYDNLIE</sequence>
<evidence type="ECO:0000313" key="2">
    <source>
        <dbReference type="EMBL" id="KAK1122359.1"/>
    </source>
</evidence>
<keyword evidence="1" id="KW-0472">Membrane</keyword>
<gene>
    <name evidence="2" type="ORF">K0M31_009581</name>
</gene>
<proteinExistence type="predicted"/>
<comment type="caution">
    <text evidence="2">The sequence shown here is derived from an EMBL/GenBank/DDBJ whole genome shotgun (WGS) entry which is preliminary data.</text>
</comment>
<keyword evidence="1" id="KW-0812">Transmembrane</keyword>